<dbReference type="STRING" id="487685.SAMN04488696_1863"/>
<evidence type="ECO:0000313" key="3">
    <source>
        <dbReference type="Proteomes" id="UP000198535"/>
    </source>
</evidence>
<dbReference type="AlphaFoldDB" id="A0A1I4SA79"/>
<evidence type="ECO:0000313" key="2">
    <source>
        <dbReference type="EMBL" id="SFM61389.1"/>
    </source>
</evidence>
<feature type="domain" description="S-layer family duplication" evidence="1">
    <location>
        <begin position="34"/>
        <end position="119"/>
    </location>
</feature>
<organism evidence="2 3">
    <name type="scientific">Methanolobus profundi</name>
    <dbReference type="NCBI Taxonomy" id="487685"/>
    <lineage>
        <taxon>Archaea</taxon>
        <taxon>Methanobacteriati</taxon>
        <taxon>Methanobacteriota</taxon>
        <taxon>Stenosarchaea group</taxon>
        <taxon>Methanomicrobia</taxon>
        <taxon>Methanosarcinales</taxon>
        <taxon>Methanosarcinaceae</taxon>
        <taxon>Methanolobus</taxon>
    </lineage>
</organism>
<reference evidence="3" key="1">
    <citation type="submission" date="2016-10" db="EMBL/GenBank/DDBJ databases">
        <authorList>
            <person name="Varghese N."/>
            <person name="Submissions S."/>
        </authorList>
    </citation>
    <scope>NUCLEOTIDE SEQUENCE [LARGE SCALE GENOMIC DNA]</scope>
    <source>
        <strain evidence="3">Mob M</strain>
    </source>
</reference>
<dbReference type="Pfam" id="PF07752">
    <property type="entry name" value="S-layer"/>
    <property type="match status" value="1"/>
</dbReference>
<gene>
    <name evidence="2" type="ORF">SAMN04488696_1863</name>
</gene>
<dbReference type="EMBL" id="FOUJ01000003">
    <property type="protein sequence ID" value="SFM61389.1"/>
    <property type="molecule type" value="Genomic_DNA"/>
</dbReference>
<sequence>MGIALAEPTIIRSYSEHLVVRDADTLLINGTGIFLTTGDSWDFYQGYTLNIKSVNLDKKQVWVKLLNNDELLEEGILSEGEILVYSKEEQEILNITVDTIYISPEGELITFKPVYQHQDPDLPDPRIEEVEDNSSQNNDNVSIVEDNSKQSSGFTILQALAGISLILLSRSTFTK</sequence>
<evidence type="ECO:0000259" key="1">
    <source>
        <dbReference type="Pfam" id="PF07752"/>
    </source>
</evidence>
<dbReference type="InterPro" id="IPR006457">
    <property type="entry name" value="S_layer-rel_Mac"/>
</dbReference>
<protein>
    <submittedName>
        <fullName evidence="2">S-layer protein</fullName>
    </submittedName>
</protein>
<accession>A0A1I4SA79</accession>
<proteinExistence type="predicted"/>
<name>A0A1I4SA79_9EURY</name>
<keyword evidence="3" id="KW-1185">Reference proteome</keyword>
<dbReference type="Gene3D" id="2.60.98.40">
    <property type="match status" value="1"/>
</dbReference>
<dbReference type="Proteomes" id="UP000198535">
    <property type="component" value="Unassembled WGS sequence"/>
</dbReference>